<dbReference type="PANTHER" id="PTHR30537">
    <property type="entry name" value="HTH-TYPE TRANSCRIPTIONAL REGULATOR"/>
    <property type="match status" value="1"/>
</dbReference>
<dbReference type="InterPro" id="IPR036388">
    <property type="entry name" value="WH-like_DNA-bd_sf"/>
</dbReference>
<dbReference type="InterPro" id="IPR036390">
    <property type="entry name" value="WH_DNA-bd_sf"/>
</dbReference>
<feature type="domain" description="HTH lysR-type" evidence="5">
    <location>
        <begin position="5"/>
        <end position="62"/>
    </location>
</feature>
<gene>
    <name evidence="6" type="ORF">F0L46_03435</name>
</gene>
<dbReference type="Gene3D" id="1.10.10.10">
    <property type="entry name" value="Winged helix-like DNA-binding domain superfamily/Winged helix DNA-binding domain"/>
    <property type="match status" value="1"/>
</dbReference>
<dbReference type="GO" id="GO:0003677">
    <property type="term" value="F:DNA binding"/>
    <property type="evidence" value="ECO:0007669"/>
    <property type="project" value="UniProtKB-KW"/>
</dbReference>
<evidence type="ECO:0000313" key="6">
    <source>
        <dbReference type="EMBL" id="KAA2242348.1"/>
    </source>
</evidence>
<dbReference type="OrthoDB" id="9793571at2"/>
<dbReference type="InterPro" id="IPR058163">
    <property type="entry name" value="LysR-type_TF_proteobact-type"/>
</dbReference>
<dbReference type="PRINTS" id="PR00039">
    <property type="entry name" value="HTHLYSR"/>
</dbReference>
<keyword evidence="4" id="KW-0804">Transcription</keyword>
<dbReference type="Pfam" id="PF00126">
    <property type="entry name" value="HTH_1"/>
    <property type="match status" value="1"/>
</dbReference>
<dbReference type="SUPFAM" id="SSF53850">
    <property type="entry name" value="Periplasmic binding protein-like II"/>
    <property type="match status" value="1"/>
</dbReference>
<evidence type="ECO:0000256" key="2">
    <source>
        <dbReference type="ARBA" id="ARBA00023015"/>
    </source>
</evidence>
<sequence>MRTLPPFDGLVAFEAVVRHGSATRAAVELDITQSAVSHRLRRLEAFFSTPLLVRAGTRLGPSPAGVALAAELDGLFEELSSLRARCRAAAGTGVLKVAVGAALADLWLVRRLPAFAAAYPGVAVELVVLASEPEARRADADVQIRWLPPDAARNASTQRVLFVESVFPVCAPDHLPGGRPLDDPGALLRLPLLHKGLGRPETGAEWLWRTWFERLGLGSEPPAGLRFETLGTAIAAALQGAGAVIARSLLVHDALHEGRLSRVLDPSLDMRSSKAHVVRWPPALIGDARVSAFVTWLVGQAEITGGAHPS</sequence>
<evidence type="ECO:0000256" key="3">
    <source>
        <dbReference type="ARBA" id="ARBA00023125"/>
    </source>
</evidence>
<dbReference type="PROSITE" id="PS50931">
    <property type="entry name" value="HTH_LYSR"/>
    <property type="match status" value="1"/>
</dbReference>
<evidence type="ECO:0000313" key="7">
    <source>
        <dbReference type="Proteomes" id="UP000323142"/>
    </source>
</evidence>
<reference evidence="6 7" key="1">
    <citation type="submission" date="2019-09" db="EMBL/GenBank/DDBJ databases">
        <title>Salinarimonas rosea gen. nov., sp. nov., a new member of the a-2 subgroup of the Proteobacteria.</title>
        <authorList>
            <person name="Liu J."/>
        </authorList>
    </citation>
    <scope>NUCLEOTIDE SEQUENCE [LARGE SCALE GENOMIC DNA]</scope>
    <source>
        <strain evidence="6 7">BN140002</strain>
    </source>
</reference>
<protein>
    <submittedName>
        <fullName evidence="6">LysR family transcriptional regulator</fullName>
    </submittedName>
</protein>
<dbReference type="SUPFAM" id="SSF46785">
    <property type="entry name" value="Winged helix' DNA-binding domain"/>
    <property type="match status" value="1"/>
</dbReference>
<accession>A0A5B2VUN3</accession>
<dbReference type="AlphaFoldDB" id="A0A5B2VUN3"/>
<keyword evidence="3" id="KW-0238">DNA-binding</keyword>
<evidence type="ECO:0000256" key="4">
    <source>
        <dbReference type="ARBA" id="ARBA00023163"/>
    </source>
</evidence>
<keyword evidence="7" id="KW-1185">Reference proteome</keyword>
<reference evidence="6 7" key="2">
    <citation type="submission" date="2019-09" db="EMBL/GenBank/DDBJ databases">
        <authorList>
            <person name="Jin C."/>
        </authorList>
    </citation>
    <scope>NUCLEOTIDE SEQUENCE [LARGE SCALE GENOMIC DNA]</scope>
    <source>
        <strain evidence="6 7">BN140002</strain>
    </source>
</reference>
<dbReference type="InterPro" id="IPR005119">
    <property type="entry name" value="LysR_subst-bd"/>
</dbReference>
<comment type="caution">
    <text evidence="6">The sequence shown here is derived from an EMBL/GenBank/DDBJ whole genome shotgun (WGS) entry which is preliminary data.</text>
</comment>
<name>A0A5B2VUN3_9HYPH</name>
<dbReference type="PANTHER" id="PTHR30537:SF5">
    <property type="entry name" value="HTH-TYPE TRANSCRIPTIONAL ACTIVATOR TTDR-RELATED"/>
    <property type="match status" value="1"/>
</dbReference>
<dbReference type="Gene3D" id="3.40.190.10">
    <property type="entry name" value="Periplasmic binding protein-like II"/>
    <property type="match status" value="2"/>
</dbReference>
<dbReference type="EMBL" id="VUOA01000006">
    <property type="protein sequence ID" value="KAA2242348.1"/>
    <property type="molecule type" value="Genomic_DNA"/>
</dbReference>
<dbReference type="InterPro" id="IPR000847">
    <property type="entry name" value="LysR_HTH_N"/>
</dbReference>
<dbReference type="RefSeq" id="WP_149815619.1">
    <property type="nucleotide sequence ID" value="NZ_VUOA01000006.1"/>
</dbReference>
<dbReference type="GO" id="GO:0003700">
    <property type="term" value="F:DNA-binding transcription factor activity"/>
    <property type="evidence" value="ECO:0007669"/>
    <property type="project" value="InterPro"/>
</dbReference>
<dbReference type="Pfam" id="PF03466">
    <property type="entry name" value="LysR_substrate"/>
    <property type="match status" value="1"/>
</dbReference>
<comment type="similarity">
    <text evidence="1">Belongs to the LysR transcriptional regulatory family.</text>
</comment>
<dbReference type="Proteomes" id="UP000323142">
    <property type="component" value="Unassembled WGS sequence"/>
</dbReference>
<evidence type="ECO:0000256" key="1">
    <source>
        <dbReference type="ARBA" id="ARBA00009437"/>
    </source>
</evidence>
<evidence type="ECO:0000259" key="5">
    <source>
        <dbReference type="PROSITE" id="PS50931"/>
    </source>
</evidence>
<proteinExistence type="inferred from homology"/>
<organism evidence="6 7">
    <name type="scientific">Salinarimonas soli</name>
    <dbReference type="NCBI Taxonomy" id="1638099"/>
    <lineage>
        <taxon>Bacteria</taxon>
        <taxon>Pseudomonadati</taxon>
        <taxon>Pseudomonadota</taxon>
        <taxon>Alphaproteobacteria</taxon>
        <taxon>Hyphomicrobiales</taxon>
        <taxon>Salinarimonadaceae</taxon>
        <taxon>Salinarimonas</taxon>
    </lineage>
</organism>
<keyword evidence="2" id="KW-0805">Transcription regulation</keyword>